<sequence length="266" mass="29496">MEERDSVAAEKRATFNEVAALYDQARNRYPGRLFEDLFAWTNLPPGARVLEIGAGTGIATLPPAEYGCSVTAIELGAGMAEVARAKLAAYPGVEVVNADFETWEAPEEPYDLVLSATAIHWIDPEVRYSKPAALLREGGYIALLGYKHAVGGDQAFFDRAQQCYEKFMPHSAKGRLAEAGDVNPHVPELAASGYFDEPRMQTCFTEERYDRDGLLGLLATYSDHRLLEAAARERLFACIGALIDNDYNGSIRKRYRNDLIVARKKR</sequence>
<gene>
    <name evidence="4" type="ORF">GXP70_13300</name>
</gene>
<dbReference type="CDD" id="cd02440">
    <property type="entry name" value="AdoMet_MTases"/>
    <property type="match status" value="1"/>
</dbReference>
<dbReference type="KEGG" id="plyc:GXP70_13300"/>
<dbReference type="SUPFAM" id="SSF53335">
    <property type="entry name" value="S-adenosyl-L-methionine-dependent methyltransferases"/>
    <property type="match status" value="1"/>
</dbReference>
<keyword evidence="1 4" id="KW-0489">Methyltransferase</keyword>
<dbReference type="AlphaFoldDB" id="A0A6C0G824"/>
<organism evidence="4 5">
    <name type="scientific">Paenibacillus lycopersici</name>
    <dbReference type="NCBI Taxonomy" id="2704462"/>
    <lineage>
        <taxon>Bacteria</taxon>
        <taxon>Bacillati</taxon>
        <taxon>Bacillota</taxon>
        <taxon>Bacilli</taxon>
        <taxon>Bacillales</taxon>
        <taxon>Paenibacillaceae</taxon>
        <taxon>Paenibacillus</taxon>
    </lineage>
</organism>
<keyword evidence="2 4" id="KW-0808">Transferase</keyword>
<dbReference type="GO" id="GO:0008168">
    <property type="term" value="F:methyltransferase activity"/>
    <property type="evidence" value="ECO:0007669"/>
    <property type="project" value="UniProtKB-KW"/>
</dbReference>
<dbReference type="InterPro" id="IPR029063">
    <property type="entry name" value="SAM-dependent_MTases_sf"/>
</dbReference>
<reference evidence="4 5" key="1">
    <citation type="submission" date="2020-01" db="EMBL/GenBank/DDBJ databases">
        <title>Paenibacillus sp. nov., isolated from tomato rhizosphere.</title>
        <authorList>
            <person name="Weon H.-Y."/>
            <person name="Lee S.A."/>
        </authorList>
    </citation>
    <scope>NUCLEOTIDE SEQUENCE [LARGE SCALE GENOMIC DNA]</scope>
    <source>
        <strain evidence="4 5">12200R-189</strain>
    </source>
</reference>
<evidence type="ECO:0000256" key="2">
    <source>
        <dbReference type="ARBA" id="ARBA00022679"/>
    </source>
</evidence>
<keyword evidence="5" id="KW-1185">Reference proteome</keyword>
<protein>
    <submittedName>
        <fullName evidence="4">Class I SAM-dependent methyltransferase</fullName>
    </submittedName>
</protein>
<evidence type="ECO:0000313" key="5">
    <source>
        <dbReference type="Proteomes" id="UP000476064"/>
    </source>
</evidence>
<dbReference type="Gene3D" id="3.40.50.150">
    <property type="entry name" value="Vaccinia Virus protein VP39"/>
    <property type="match status" value="1"/>
</dbReference>
<evidence type="ECO:0000259" key="3">
    <source>
        <dbReference type="Pfam" id="PF13649"/>
    </source>
</evidence>
<dbReference type="InterPro" id="IPR051052">
    <property type="entry name" value="Diverse_substrate_MTase"/>
</dbReference>
<accession>A0A6C0G824</accession>
<feature type="domain" description="Methyltransferase" evidence="3">
    <location>
        <begin position="49"/>
        <end position="139"/>
    </location>
</feature>
<evidence type="ECO:0000313" key="4">
    <source>
        <dbReference type="EMBL" id="QHT63904.1"/>
    </source>
</evidence>
<dbReference type="PANTHER" id="PTHR44942:SF4">
    <property type="entry name" value="METHYLTRANSFERASE TYPE 11 DOMAIN-CONTAINING PROTEIN"/>
    <property type="match status" value="1"/>
</dbReference>
<dbReference type="PANTHER" id="PTHR44942">
    <property type="entry name" value="METHYLTRANSF_11 DOMAIN-CONTAINING PROTEIN"/>
    <property type="match status" value="1"/>
</dbReference>
<dbReference type="Pfam" id="PF13649">
    <property type="entry name" value="Methyltransf_25"/>
    <property type="match status" value="1"/>
</dbReference>
<dbReference type="Proteomes" id="UP000476064">
    <property type="component" value="Chromosome"/>
</dbReference>
<proteinExistence type="predicted"/>
<dbReference type="EMBL" id="CP048209">
    <property type="protein sequence ID" value="QHT63904.1"/>
    <property type="molecule type" value="Genomic_DNA"/>
</dbReference>
<dbReference type="GO" id="GO:0032259">
    <property type="term" value="P:methylation"/>
    <property type="evidence" value="ECO:0007669"/>
    <property type="project" value="UniProtKB-KW"/>
</dbReference>
<name>A0A6C0G824_9BACL</name>
<evidence type="ECO:0000256" key="1">
    <source>
        <dbReference type="ARBA" id="ARBA00022603"/>
    </source>
</evidence>
<dbReference type="InterPro" id="IPR041698">
    <property type="entry name" value="Methyltransf_25"/>
</dbReference>